<comment type="catalytic activity">
    <reaction evidence="1">
        <text>ATP + protein L-histidine = ADP + protein N-phospho-L-histidine.</text>
        <dbReference type="EC" id="2.7.13.3"/>
    </reaction>
</comment>
<name>A0A2P8DMW5_9ACTN</name>
<keyword evidence="9" id="KW-0812">Transmembrane</keyword>
<evidence type="ECO:0000313" key="12">
    <source>
        <dbReference type="Proteomes" id="UP000240542"/>
    </source>
</evidence>
<dbReference type="Gene3D" id="3.30.565.10">
    <property type="entry name" value="Histidine kinase-like ATPase, C-terminal domain"/>
    <property type="match status" value="1"/>
</dbReference>
<proteinExistence type="predicted"/>
<feature type="domain" description="Signal transduction histidine kinase subgroup 3 dimerisation and phosphoacceptor" evidence="10">
    <location>
        <begin position="263"/>
        <end position="330"/>
    </location>
</feature>
<dbReference type="SUPFAM" id="SSF55874">
    <property type="entry name" value="ATPase domain of HSP90 chaperone/DNA topoisomerase II/histidine kinase"/>
    <property type="match status" value="1"/>
</dbReference>
<protein>
    <recommendedName>
        <fullName evidence="2">histidine kinase</fullName>
        <ecNumber evidence="2">2.7.13.3</ecNumber>
    </recommendedName>
</protein>
<keyword evidence="9" id="KW-0472">Membrane</keyword>
<feature type="transmembrane region" description="Helical" evidence="9">
    <location>
        <begin position="157"/>
        <end position="183"/>
    </location>
</feature>
<keyword evidence="7" id="KW-0067">ATP-binding</keyword>
<evidence type="ECO:0000259" key="10">
    <source>
        <dbReference type="Pfam" id="PF07730"/>
    </source>
</evidence>
<evidence type="ECO:0000256" key="9">
    <source>
        <dbReference type="SAM" id="Phobius"/>
    </source>
</evidence>
<dbReference type="AlphaFoldDB" id="A0A2P8DMW5"/>
<dbReference type="OrthoDB" id="3526306at2"/>
<dbReference type="EC" id="2.7.13.3" evidence="2"/>
<evidence type="ECO:0000256" key="1">
    <source>
        <dbReference type="ARBA" id="ARBA00000085"/>
    </source>
</evidence>
<dbReference type="GO" id="GO:0000155">
    <property type="term" value="F:phosphorelay sensor kinase activity"/>
    <property type="evidence" value="ECO:0007669"/>
    <property type="project" value="InterPro"/>
</dbReference>
<dbReference type="RefSeq" id="WP_106582618.1">
    <property type="nucleotide sequence ID" value="NZ_PYGA01000005.1"/>
</dbReference>
<dbReference type="GO" id="GO:0005524">
    <property type="term" value="F:ATP binding"/>
    <property type="evidence" value="ECO:0007669"/>
    <property type="project" value="UniProtKB-KW"/>
</dbReference>
<dbReference type="InterPro" id="IPR050482">
    <property type="entry name" value="Sensor_HK_TwoCompSys"/>
</dbReference>
<organism evidence="11 12">
    <name type="scientific">Murinocardiopsis flavida</name>
    <dbReference type="NCBI Taxonomy" id="645275"/>
    <lineage>
        <taxon>Bacteria</taxon>
        <taxon>Bacillati</taxon>
        <taxon>Actinomycetota</taxon>
        <taxon>Actinomycetes</taxon>
        <taxon>Streptosporangiales</taxon>
        <taxon>Nocardiopsidaceae</taxon>
        <taxon>Murinocardiopsis</taxon>
    </lineage>
</organism>
<reference evidence="11 12" key="1">
    <citation type="submission" date="2018-03" db="EMBL/GenBank/DDBJ databases">
        <title>Genomic Encyclopedia of Archaeal and Bacterial Type Strains, Phase II (KMG-II): from individual species to whole genera.</title>
        <authorList>
            <person name="Goeker M."/>
        </authorList>
    </citation>
    <scope>NUCLEOTIDE SEQUENCE [LARGE SCALE GENOMIC DNA]</scope>
    <source>
        <strain evidence="11 12">DSM 45312</strain>
    </source>
</reference>
<accession>A0A2P8DMW5</accession>
<evidence type="ECO:0000313" key="11">
    <source>
        <dbReference type="EMBL" id="PSK98554.1"/>
    </source>
</evidence>
<dbReference type="Pfam" id="PF07730">
    <property type="entry name" value="HisKA_3"/>
    <property type="match status" value="1"/>
</dbReference>
<evidence type="ECO:0000256" key="4">
    <source>
        <dbReference type="ARBA" id="ARBA00022679"/>
    </source>
</evidence>
<keyword evidence="3" id="KW-0597">Phosphoprotein</keyword>
<evidence type="ECO:0000256" key="7">
    <source>
        <dbReference type="ARBA" id="ARBA00022840"/>
    </source>
</evidence>
<evidence type="ECO:0000256" key="8">
    <source>
        <dbReference type="ARBA" id="ARBA00023012"/>
    </source>
</evidence>
<dbReference type="PANTHER" id="PTHR24421">
    <property type="entry name" value="NITRATE/NITRITE SENSOR PROTEIN NARX-RELATED"/>
    <property type="match status" value="1"/>
</dbReference>
<evidence type="ECO:0000256" key="2">
    <source>
        <dbReference type="ARBA" id="ARBA00012438"/>
    </source>
</evidence>
<dbReference type="InterPro" id="IPR036890">
    <property type="entry name" value="HATPase_C_sf"/>
</dbReference>
<dbReference type="PANTHER" id="PTHR24421:SF10">
    <property type="entry name" value="NITRATE_NITRITE SENSOR PROTEIN NARQ"/>
    <property type="match status" value="1"/>
</dbReference>
<feature type="transmembrane region" description="Helical" evidence="9">
    <location>
        <begin position="75"/>
        <end position="96"/>
    </location>
</feature>
<gene>
    <name evidence="11" type="ORF">CLV63_105228</name>
</gene>
<feature type="transmembrane region" description="Helical" evidence="9">
    <location>
        <begin position="203"/>
        <end position="223"/>
    </location>
</feature>
<dbReference type="GO" id="GO:0046983">
    <property type="term" value="F:protein dimerization activity"/>
    <property type="evidence" value="ECO:0007669"/>
    <property type="project" value="InterPro"/>
</dbReference>
<dbReference type="EMBL" id="PYGA01000005">
    <property type="protein sequence ID" value="PSK98554.1"/>
    <property type="molecule type" value="Genomic_DNA"/>
</dbReference>
<keyword evidence="12" id="KW-1185">Reference proteome</keyword>
<evidence type="ECO:0000256" key="3">
    <source>
        <dbReference type="ARBA" id="ARBA00022553"/>
    </source>
</evidence>
<dbReference type="InterPro" id="IPR011712">
    <property type="entry name" value="Sig_transdc_His_kin_sub3_dim/P"/>
</dbReference>
<keyword evidence="9" id="KW-1133">Transmembrane helix</keyword>
<keyword evidence="6 11" id="KW-0418">Kinase</keyword>
<evidence type="ECO:0000256" key="6">
    <source>
        <dbReference type="ARBA" id="ARBA00022777"/>
    </source>
</evidence>
<evidence type="ECO:0000256" key="5">
    <source>
        <dbReference type="ARBA" id="ARBA00022741"/>
    </source>
</evidence>
<keyword evidence="5" id="KW-0547">Nucleotide-binding</keyword>
<feature type="transmembrane region" description="Helical" evidence="9">
    <location>
        <begin position="33"/>
        <end position="55"/>
    </location>
</feature>
<dbReference type="GO" id="GO:0016020">
    <property type="term" value="C:membrane"/>
    <property type="evidence" value="ECO:0007669"/>
    <property type="project" value="InterPro"/>
</dbReference>
<dbReference type="Proteomes" id="UP000240542">
    <property type="component" value="Unassembled WGS sequence"/>
</dbReference>
<sequence length="459" mass="47857">MAGAGTGRVRAAAARAAAGLTTARTWGDRAVALTYLLTSLVLALLHLVPAAWLLGGLVEFTDTVRMSLLGYPNGAGVGGAFLSMILAPAVAATLLARAACWVGRARLAGLFGIVETPLPIPEPPHPRPMVLRVLDYLLGREAWAAVYRSTVIGLYGLFAGSLALGLVIYGVGTSAGILIGLGIAAAQGELTSAAPAWHEAVPFSLAVGPVAALLSLLIAPALIGAETSLTKRLLLDVPEAQVRRRLVELRDSRLRMVDVAEAERRRIERDLHDGAQQRLLAVTMTLARARAKFDRDPDKARELLGQAQIEAKAVMAELRDVARGLHPKVLTDHGLESALPVAAGRCPLPVKVRVDLAERPSPRAEGVAYYAACEALTNITKHAGAGAVTVAAERVGADDAGGDLLRLTVADDGAGGADPDAGTGLYGLWDRINAVDGRLVVHSPAGEGTVLTADIPWEA</sequence>
<keyword evidence="8" id="KW-0902">Two-component regulatory system</keyword>
<keyword evidence="4" id="KW-0808">Transferase</keyword>
<comment type="caution">
    <text evidence="11">The sequence shown here is derived from an EMBL/GenBank/DDBJ whole genome shotgun (WGS) entry which is preliminary data.</text>
</comment>
<dbReference type="Gene3D" id="1.20.5.1930">
    <property type="match status" value="1"/>
</dbReference>